<keyword evidence="2" id="KW-0808">Transferase</keyword>
<feature type="domain" description="Spore protein YkvP/CgeB glycosyl transferase-like" evidence="1">
    <location>
        <begin position="200"/>
        <end position="329"/>
    </location>
</feature>
<dbReference type="Proteomes" id="UP000278962">
    <property type="component" value="Unassembled WGS sequence"/>
</dbReference>
<gene>
    <name evidence="2" type="ORF">C8N24_2204</name>
</gene>
<dbReference type="Gene3D" id="3.40.50.2000">
    <property type="entry name" value="Glycogen Phosphorylase B"/>
    <property type="match status" value="1"/>
</dbReference>
<proteinExistence type="predicted"/>
<dbReference type="EMBL" id="RBIL01000001">
    <property type="protein sequence ID" value="RKQ92358.1"/>
    <property type="molecule type" value="Genomic_DNA"/>
</dbReference>
<organism evidence="2 3">
    <name type="scientific">Solirubrobacter pauli</name>
    <dbReference type="NCBI Taxonomy" id="166793"/>
    <lineage>
        <taxon>Bacteria</taxon>
        <taxon>Bacillati</taxon>
        <taxon>Actinomycetota</taxon>
        <taxon>Thermoleophilia</taxon>
        <taxon>Solirubrobacterales</taxon>
        <taxon>Solirubrobacteraceae</taxon>
        <taxon>Solirubrobacter</taxon>
    </lineage>
</organism>
<dbReference type="RefSeq" id="WP_121250058.1">
    <property type="nucleotide sequence ID" value="NZ_RBIL01000001.1"/>
</dbReference>
<protein>
    <submittedName>
        <fullName evidence="2">Glycosyltransferase involved in cell wall biosynthesis</fullName>
    </submittedName>
</protein>
<dbReference type="AlphaFoldDB" id="A0A660LBH5"/>
<dbReference type="Pfam" id="PF13524">
    <property type="entry name" value="Glyco_trans_1_2"/>
    <property type="match status" value="1"/>
</dbReference>
<evidence type="ECO:0000313" key="3">
    <source>
        <dbReference type="Proteomes" id="UP000278962"/>
    </source>
</evidence>
<keyword evidence="3" id="KW-1185">Reference proteome</keyword>
<accession>A0A660LBH5</accession>
<evidence type="ECO:0000259" key="1">
    <source>
        <dbReference type="Pfam" id="PF13524"/>
    </source>
</evidence>
<dbReference type="PANTHER" id="PTHR12526">
    <property type="entry name" value="GLYCOSYLTRANSFERASE"/>
    <property type="match status" value="1"/>
</dbReference>
<dbReference type="GO" id="GO:0016740">
    <property type="term" value="F:transferase activity"/>
    <property type="evidence" value="ECO:0007669"/>
    <property type="project" value="UniProtKB-KW"/>
</dbReference>
<reference evidence="2 3" key="1">
    <citation type="submission" date="2018-10" db="EMBL/GenBank/DDBJ databases">
        <title>Genomic Encyclopedia of Archaeal and Bacterial Type Strains, Phase II (KMG-II): from individual species to whole genera.</title>
        <authorList>
            <person name="Goeker M."/>
        </authorList>
    </citation>
    <scope>NUCLEOTIDE SEQUENCE [LARGE SCALE GENOMIC DNA]</scope>
    <source>
        <strain evidence="2 3">DSM 14954</strain>
    </source>
</reference>
<comment type="caution">
    <text evidence="2">The sequence shown here is derived from an EMBL/GenBank/DDBJ whole genome shotgun (WGS) entry which is preliminary data.</text>
</comment>
<dbReference type="SUPFAM" id="SSF53756">
    <property type="entry name" value="UDP-Glycosyltransferase/glycogen phosphorylase"/>
    <property type="match status" value="1"/>
</dbReference>
<dbReference type="InterPro" id="IPR055259">
    <property type="entry name" value="YkvP/CgeB_Glyco_trans-like"/>
</dbReference>
<name>A0A660LBH5_9ACTN</name>
<dbReference type="OrthoDB" id="647453at2"/>
<evidence type="ECO:0000313" key="2">
    <source>
        <dbReference type="EMBL" id="RKQ92358.1"/>
    </source>
</evidence>
<sequence>MTDIPKTLFLGLGTSVVSYYRCFLPAMALGAEYATWGTLADETTLVLTGGLGNPPPSVEDLPNYEVVVVQYANGRAWLKKIRELQDRGVKVLYEIDDYVQAARKAKMHELAHKFGQDRVRDLEMGMRAVDGMICSTNFIARRYRAFNDHTWECRNGIDLNRYDYKKPARKDDVVTLGFAGGVGHKASLARWEPAIRSVLRQRENVRFVSVGHAAAAAYVEEFGRERAVSYPSSGIEIYPASMTLFDIAFAPSAENNQFRGKSDLRWLEASALGIPLVAHPDVYPDIEDGVTGVHARELEEVEVALLRLIDNPEERQRIGRTAHEYVRDHRRIEVAAESWGEVLREVVAGDRQHV</sequence>